<dbReference type="EMBL" id="JGYS01000022">
    <property type="protein sequence ID" value="KFI51399.1"/>
    <property type="molecule type" value="Genomic_DNA"/>
</dbReference>
<dbReference type="PANTHER" id="PTHR34476">
    <property type="entry name" value="DNA-DIRECTED RNA POLYMERASE SUBUNIT OMEGA"/>
    <property type="match status" value="1"/>
</dbReference>
<dbReference type="GO" id="GO:0000428">
    <property type="term" value="C:DNA-directed RNA polymerase complex"/>
    <property type="evidence" value="ECO:0007669"/>
    <property type="project" value="UniProtKB-KW"/>
</dbReference>
<organism evidence="13 14">
    <name type="scientific">Bifidobacterium callitrichos DSM 23973</name>
    <dbReference type="NCBI Taxonomy" id="1437609"/>
    <lineage>
        <taxon>Bacteria</taxon>
        <taxon>Bacillati</taxon>
        <taxon>Actinomycetota</taxon>
        <taxon>Actinomycetes</taxon>
        <taxon>Bifidobacteriales</taxon>
        <taxon>Bifidobacteriaceae</taxon>
        <taxon>Bifidobacterium</taxon>
    </lineage>
</organism>
<dbReference type="OrthoDB" id="8481372at2"/>
<dbReference type="EC" id="2.7.7.6" evidence="2 11"/>
<comment type="subunit">
    <text evidence="8 11">The RNAP catalytic core consists of 2 alpha, 1 beta, 1 beta' and 1 omega subunit. When a sigma factor is associated with the core the holoenzyme is formed, which can initiate transcription.</text>
</comment>
<evidence type="ECO:0000313" key="14">
    <source>
        <dbReference type="Proteomes" id="UP000029072"/>
    </source>
</evidence>
<dbReference type="Gene3D" id="3.90.940.10">
    <property type="match status" value="1"/>
</dbReference>
<evidence type="ECO:0000256" key="9">
    <source>
        <dbReference type="ARBA" id="ARBA00029924"/>
    </source>
</evidence>
<evidence type="ECO:0000256" key="1">
    <source>
        <dbReference type="ARBA" id="ARBA00006711"/>
    </source>
</evidence>
<proteinExistence type="inferred from homology"/>
<dbReference type="InterPro" id="IPR006110">
    <property type="entry name" value="Pol_omega/Rpo6/RPB6"/>
</dbReference>
<dbReference type="AlphaFoldDB" id="A0A086ZXZ9"/>
<evidence type="ECO:0000256" key="12">
    <source>
        <dbReference type="SAM" id="MobiDB-lite"/>
    </source>
</evidence>
<dbReference type="GO" id="GO:0003677">
    <property type="term" value="F:DNA binding"/>
    <property type="evidence" value="ECO:0007669"/>
    <property type="project" value="UniProtKB-UniRule"/>
</dbReference>
<dbReference type="HAMAP" id="MF_00366">
    <property type="entry name" value="RNApol_bact_RpoZ"/>
    <property type="match status" value="1"/>
</dbReference>
<sequence>MANDTEAKDTEPKAVEEEFGTKPTPDGLASPSIDELMEHADSKYALAIFAAKRARQINSYFTQLNEGLLQNVGPLVEYQNNEKPLSIAFREINDGLLEETLGEDDLSEGN</sequence>
<evidence type="ECO:0000256" key="10">
    <source>
        <dbReference type="ARBA" id="ARBA00048552"/>
    </source>
</evidence>
<dbReference type="RefSeq" id="WP_052119197.1">
    <property type="nucleotide sequence ID" value="NZ_JDUV01000012.1"/>
</dbReference>
<keyword evidence="7 11" id="KW-0804">Transcription</keyword>
<gene>
    <name evidence="11" type="primary">rpoZ</name>
    <name evidence="13" type="ORF">BCAL_1130</name>
</gene>
<keyword evidence="4 11" id="KW-0240">DNA-directed RNA polymerase</keyword>
<name>A0A086ZXZ9_9BIFI</name>
<dbReference type="GO" id="GO:0003899">
    <property type="term" value="F:DNA-directed RNA polymerase activity"/>
    <property type="evidence" value="ECO:0007669"/>
    <property type="project" value="UniProtKB-UniRule"/>
</dbReference>
<evidence type="ECO:0000256" key="11">
    <source>
        <dbReference type="HAMAP-Rule" id="MF_00366"/>
    </source>
</evidence>
<dbReference type="SMART" id="SM01409">
    <property type="entry name" value="RNA_pol_Rpb6"/>
    <property type="match status" value="1"/>
</dbReference>
<accession>A0A086ZXZ9</accession>
<evidence type="ECO:0000256" key="5">
    <source>
        <dbReference type="ARBA" id="ARBA00022679"/>
    </source>
</evidence>
<evidence type="ECO:0000256" key="4">
    <source>
        <dbReference type="ARBA" id="ARBA00022478"/>
    </source>
</evidence>
<dbReference type="GO" id="GO:0006351">
    <property type="term" value="P:DNA-templated transcription"/>
    <property type="evidence" value="ECO:0007669"/>
    <property type="project" value="UniProtKB-UniRule"/>
</dbReference>
<dbReference type="PANTHER" id="PTHR34476:SF1">
    <property type="entry name" value="DNA-DIRECTED RNA POLYMERASE SUBUNIT OMEGA"/>
    <property type="match status" value="1"/>
</dbReference>
<comment type="catalytic activity">
    <reaction evidence="10 11">
        <text>RNA(n) + a ribonucleoside 5'-triphosphate = RNA(n+1) + diphosphate</text>
        <dbReference type="Rhea" id="RHEA:21248"/>
        <dbReference type="Rhea" id="RHEA-COMP:14527"/>
        <dbReference type="Rhea" id="RHEA-COMP:17342"/>
        <dbReference type="ChEBI" id="CHEBI:33019"/>
        <dbReference type="ChEBI" id="CHEBI:61557"/>
        <dbReference type="ChEBI" id="CHEBI:140395"/>
        <dbReference type="EC" id="2.7.7.6"/>
    </reaction>
</comment>
<dbReference type="STRING" id="1437609.BCAL_1130"/>
<keyword evidence="5 11" id="KW-0808">Transferase</keyword>
<evidence type="ECO:0000256" key="6">
    <source>
        <dbReference type="ARBA" id="ARBA00022695"/>
    </source>
</evidence>
<evidence type="ECO:0000256" key="3">
    <source>
        <dbReference type="ARBA" id="ARBA00013725"/>
    </source>
</evidence>
<dbReference type="SUPFAM" id="SSF63562">
    <property type="entry name" value="RPB6/omega subunit-like"/>
    <property type="match status" value="1"/>
</dbReference>
<comment type="caution">
    <text evidence="13">The sequence shown here is derived from an EMBL/GenBank/DDBJ whole genome shotgun (WGS) entry which is preliminary data.</text>
</comment>
<reference evidence="13 14" key="1">
    <citation type="submission" date="2014-03" db="EMBL/GenBank/DDBJ databases">
        <title>Genomics of Bifidobacteria.</title>
        <authorList>
            <person name="Ventura M."/>
            <person name="Milani C."/>
            <person name="Lugli G.A."/>
        </authorList>
    </citation>
    <scope>NUCLEOTIDE SEQUENCE [LARGE SCALE GENOMIC DNA]</scope>
    <source>
        <strain evidence="13 14">DSM 23973</strain>
    </source>
</reference>
<dbReference type="NCBIfam" id="TIGR00690">
    <property type="entry name" value="rpoZ"/>
    <property type="match status" value="1"/>
</dbReference>
<protein>
    <recommendedName>
        <fullName evidence="3 11">DNA-directed RNA polymerase subunit omega</fullName>
        <shortName evidence="11">RNAP omega subunit</shortName>
        <ecNumber evidence="2 11">2.7.7.6</ecNumber>
    </recommendedName>
    <alternativeName>
        <fullName evidence="11">RNA polymerase omega subunit</fullName>
    </alternativeName>
    <alternativeName>
        <fullName evidence="9 11">Transcriptase subunit omega</fullName>
    </alternativeName>
</protein>
<dbReference type="InterPro" id="IPR036161">
    <property type="entry name" value="RPB6/omega-like_sf"/>
</dbReference>
<evidence type="ECO:0000256" key="2">
    <source>
        <dbReference type="ARBA" id="ARBA00012418"/>
    </source>
</evidence>
<dbReference type="InterPro" id="IPR003716">
    <property type="entry name" value="DNA-dir_RNA_pol_omega"/>
</dbReference>
<comment type="function">
    <text evidence="11">Promotes RNA polymerase assembly. Latches the N- and C-terminal regions of the beta' subunit thereby facilitating its interaction with the beta and alpha subunits.</text>
</comment>
<keyword evidence="6 11" id="KW-0548">Nucleotidyltransferase</keyword>
<feature type="compositionally biased region" description="Basic and acidic residues" evidence="12">
    <location>
        <begin position="1"/>
        <end position="20"/>
    </location>
</feature>
<feature type="region of interest" description="Disordered" evidence="12">
    <location>
        <begin position="1"/>
        <end position="32"/>
    </location>
</feature>
<dbReference type="Pfam" id="PF01192">
    <property type="entry name" value="RNA_pol_Rpb6"/>
    <property type="match status" value="1"/>
</dbReference>
<evidence type="ECO:0000256" key="8">
    <source>
        <dbReference type="ARBA" id="ARBA00025935"/>
    </source>
</evidence>
<dbReference type="eggNOG" id="COG1758">
    <property type="taxonomic scope" value="Bacteria"/>
</dbReference>
<dbReference type="Proteomes" id="UP000029072">
    <property type="component" value="Unassembled WGS sequence"/>
</dbReference>
<evidence type="ECO:0000256" key="7">
    <source>
        <dbReference type="ARBA" id="ARBA00023163"/>
    </source>
</evidence>
<evidence type="ECO:0000313" key="13">
    <source>
        <dbReference type="EMBL" id="KFI51399.1"/>
    </source>
</evidence>
<comment type="similarity">
    <text evidence="1 11">Belongs to the RNA polymerase subunit omega family.</text>
</comment>